<feature type="domain" description="O-methyltransferase dimerisation" evidence="5">
    <location>
        <begin position="69"/>
        <end position="122"/>
    </location>
</feature>
<dbReference type="InterPro" id="IPR029063">
    <property type="entry name" value="SAM-dependent_MTases_sf"/>
</dbReference>
<dbReference type="Pfam" id="PF00891">
    <property type="entry name" value="Methyltransf_2"/>
    <property type="match status" value="1"/>
</dbReference>
<accession>A0A6G1H018</accession>
<evidence type="ECO:0000256" key="3">
    <source>
        <dbReference type="ARBA" id="ARBA00022691"/>
    </source>
</evidence>
<dbReference type="GO" id="GO:0032259">
    <property type="term" value="P:methylation"/>
    <property type="evidence" value="ECO:0007669"/>
    <property type="project" value="UniProtKB-KW"/>
</dbReference>
<dbReference type="SUPFAM" id="SSF46785">
    <property type="entry name" value="Winged helix' DNA-binding domain"/>
    <property type="match status" value="1"/>
</dbReference>
<dbReference type="SUPFAM" id="SSF53335">
    <property type="entry name" value="S-adenosyl-L-methionine-dependent methyltransferases"/>
    <property type="match status" value="1"/>
</dbReference>
<dbReference type="PROSITE" id="PS51683">
    <property type="entry name" value="SAM_OMT_II"/>
    <property type="match status" value="1"/>
</dbReference>
<evidence type="ECO:0000256" key="1">
    <source>
        <dbReference type="ARBA" id="ARBA00022603"/>
    </source>
</evidence>
<dbReference type="EMBL" id="ML977157">
    <property type="protein sequence ID" value="KAF1986387.1"/>
    <property type="molecule type" value="Genomic_DNA"/>
</dbReference>
<dbReference type="Proteomes" id="UP000800041">
    <property type="component" value="Unassembled WGS sequence"/>
</dbReference>
<dbReference type="AlphaFoldDB" id="A0A6G1H018"/>
<dbReference type="InterPro" id="IPR012967">
    <property type="entry name" value="COMT_dimerisation"/>
</dbReference>
<organism evidence="6 7">
    <name type="scientific">Aulographum hederae CBS 113979</name>
    <dbReference type="NCBI Taxonomy" id="1176131"/>
    <lineage>
        <taxon>Eukaryota</taxon>
        <taxon>Fungi</taxon>
        <taxon>Dikarya</taxon>
        <taxon>Ascomycota</taxon>
        <taxon>Pezizomycotina</taxon>
        <taxon>Dothideomycetes</taxon>
        <taxon>Pleosporomycetidae</taxon>
        <taxon>Aulographales</taxon>
        <taxon>Aulographaceae</taxon>
    </lineage>
</organism>
<proteinExistence type="predicted"/>
<keyword evidence="2 6" id="KW-0808">Transferase</keyword>
<protein>
    <submittedName>
        <fullName evidence="6">S-adenosyl-L-methionine-dependent methyltransferase</fullName>
    </submittedName>
</protein>
<keyword evidence="3" id="KW-0949">S-adenosyl-L-methionine</keyword>
<sequence length="379" mass="41539">MAVEDIIASLHAATESADTPEENERAKLLAACTKLQQKLETPKDIVMKLLFSVPDEMSYAVLLLFDIIAMRLAIDMKIFDTPSKEVTLDELVERSGAERLLVKRIMRLLTSLNLFTPSPTSSTTYLPSPHTALYSPASPFSSALTFFTAQLPSLASLPTYFATRGYASPTSFHDGPWRFAFPGTPNPYDYFAQHPTYQKAGNVVFAFWCQGQGDEWFEFFPVEEKLQAVADGDTNTHAAAAKPGEEDEQILIVDIGGGMGHVLTAFAARFPTLRGKLIVQDLPGVIADIPANSLPASVTAMAHDFFTPQPVIGARAYYLRAILHAFPDEEAREILRNVKGAMDGGSLVLVNEVVVAEDARLEGRGRGHGRKSCILRGWM</sequence>
<evidence type="ECO:0000259" key="5">
    <source>
        <dbReference type="Pfam" id="PF08100"/>
    </source>
</evidence>
<dbReference type="PANTHER" id="PTHR43712">
    <property type="entry name" value="PUTATIVE (AFU_ORTHOLOGUE AFUA_4G14580)-RELATED"/>
    <property type="match status" value="1"/>
</dbReference>
<dbReference type="InterPro" id="IPR001077">
    <property type="entry name" value="COMT_C"/>
</dbReference>
<feature type="domain" description="O-methyltransferase C-terminal" evidence="4">
    <location>
        <begin position="251"/>
        <end position="359"/>
    </location>
</feature>
<dbReference type="Pfam" id="PF08100">
    <property type="entry name" value="Dimerisation"/>
    <property type="match status" value="1"/>
</dbReference>
<gene>
    <name evidence="6" type="ORF">K402DRAFT_463674</name>
</gene>
<dbReference type="Gene3D" id="1.10.10.10">
    <property type="entry name" value="Winged helix-like DNA-binding domain superfamily/Winged helix DNA-binding domain"/>
    <property type="match status" value="1"/>
</dbReference>
<evidence type="ECO:0000313" key="6">
    <source>
        <dbReference type="EMBL" id="KAF1986387.1"/>
    </source>
</evidence>
<keyword evidence="7" id="KW-1185">Reference proteome</keyword>
<dbReference type="GO" id="GO:0008171">
    <property type="term" value="F:O-methyltransferase activity"/>
    <property type="evidence" value="ECO:0007669"/>
    <property type="project" value="InterPro"/>
</dbReference>
<dbReference type="OrthoDB" id="1535081at2759"/>
<dbReference type="GO" id="GO:0046983">
    <property type="term" value="F:protein dimerization activity"/>
    <property type="evidence" value="ECO:0007669"/>
    <property type="project" value="InterPro"/>
</dbReference>
<evidence type="ECO:0000313" key="7">
    <source>
        <dbReference type="Proteomes" id="UP000800041"/>
    </source>
</evidence>
<evidence type="ECO:0000256" key="2">
    <source>
        <dbReference type="ARBA" id="ARBA00022679"/>
    </source>
</evidence>
<dbReference type="InterPro" id="IPR036390">
    <property type="entry name" value="WH_DNA-bd_sf"/>
</dbReference>
<dbReference type="InterPro" id="IPR016461">
    <property type="entry name" value="COMT-like"/>
</dbReference>
<dbReference type="Gene3D" id="3.40.50.150">
    <property type="entry name" value="Vaccinia Virus protein VP39"/>
    <property type="match status" value="1"/>
</dbReference>
<dbReference type="PANTHER" id="PTHR43712:SF11">
    <property type="entry name" value="O-METHYLTRANSFERASE (AFU_ORTHOLOGUE AFUA_2G17820)-RELATED"/>
    <property type="match status" value="1"/>
</dbReference>
<dbReference type="InterPro" id="IPR036388">
    <property type="entry name" value="WH-like_DNA-bd_sf"/>
</dbReference>
<keyword evidence="1 6" id="KW-0489">Methyltransferase</keyword>
<evidence type="ECO:0000259" key="4">
    <source>
        <dbReference type="Pfam" id="PF00891"/>
    </source>
</evidence>
<reference evidence="6" key="1">
    <citation type="journal article" date="2020" name="Stud. Mycol.">
        <title>101 Dothideomycetes genomes: a test case for predicting lifestyles and emergence of pathogens.</title>
        <authorList>
            <person name="Haridas S."/>
            <person name="Albert R."/>
            <person name="Binder M."/>
            <person name="Bloem J."/>
            <person name="Labutti K."/>
            <person name="Salamov A."/>
            <person name="Andreopoulos B."/>
            <person name="Baker S."/>
            <person name="Barry K."/>
            <person name="Bills G."/>
            <person name="Bluhm B."/>
            <person name="Cannon C."/>
            <person name="Castanera R."/>
            <person name="Culley D."/>
            <person name="Daum C."/>
            <person name="Ezra D."/>
            <person name="Gonzalez J."/>
            <person name="Henrissat B."/>
            <person name="Kuo A."/>
            <person name="Liang C."/>
            <person name="Lipzen A."/>
            <person name="Lutzoni F."/>
            <person name="Magnuson J."/>
            <person name="Mondo S."/>
            <person name="Nolan M."/>
            <person name="Ohm R."/>
            <person name="Pangilinan J."/>
            <person name="Park H.-J."/>
            <person name="Ramirez L."/>
            <person name="Alfaro M."/>
            <person name="Sun H."/>
            <person name="Tritt A."/>
            <person name="Yoshinaga Y."/>
            <person name="Zwiers L.-H."/>
            <person name="Turgeon B."/>
            <person name="Goodwin S."/>
            <person name="Spatafora J."/>
            <person name="Crous P."/>
            <person name="Grigoriev I."/>
        </authorList>
    </citation>
    <scope>NUCLEOTIDE SEQUENCE</scope>
    <source>
        <strain evidence="6">CBS 113979</strain>
    </source>
</reference>
<name>A0A6G1H018_9PEZI</name>